<sequence>MNALPLPARSTQLATFDLLDEAGCEDWVLRVLLMRRHWRQRHALAPFFTLGLAAYLDCVATAKGRIYDDCALRRSSNALLDWQFAPLLQVVAAALSAHFSLPAELTDAGARPGFHIYLPHPAFAMNVAKVHRDLQYRDVFPGRTTADDDLFSFTLPLSTPSGSGLNLWTDDAAGPDFIPYRSGRLVVHSGLMRHQAVLDCDGDLERITLQGHGIRLPGQRLLLYW</sequence>
<gene>
    <name evidence="1" type="ORF">D7S89_15780</name>
</gene>
<accession>A0A494XFZ9</accession>
<organism evidence="1 2">
    <name type="scientific">Trinickia fusca</name>
    <dbReference type="NCBI Taxonomy" id="2419777"/>
    <lineage>
        <taxon>Bacteria</taxon>
        <taxon>Pseudomonadati</taxon>
        <taxon>Pseudomonadota</taxon>
        <taxon>Betaproteobacteria</taxon>
        <taxon>Burkholderiales</taxon>
        <taxon>Burkholderiaceae</taxon>
        <taxon>Trinickia</taxon>
    </lineage>
</organism>
<dbReference type="RefSeq" id="WP_121278998.1">
    <property type="nucleotide sequence ID" value="NZ_RBZV01000006.1"/>
</dbReference>
<evidence type="ECO:0000313" key="2">
    <source>
        <dbReference type="Proteomes" id="UP000280434"/>
    </source>
</evidence>
<dbReference type="Proteomes" id="UP000280434">
    <property type="component" value="Unassembled WGS sequence"/>
</dbReference>
<comment type="caution">
    <text evidence="1">The sequence shown here is derived from an EMBL/GenBank/DDBJ whole genome shotgun (WGS) entry which is preliminary data.</text>
</comment>
<name>A0A494XFZ9_9BURK</name>
<dbReference type="EMBL" id="RBZV01000006">
    <property type="protein sequence ID" value="RKP47014.1"/>
    <property type="molecule type" value="Genomic_DNA"/>
</dbReference>
<evidence type="ECO:0008006" key="3">
    <source>
        <dbReference type="Google" id="ProtNLM"/>
    </source>
</evidence>
<reference evidence="1 2" key="1">
    <citation type="submission" date="2018-10" db="EMBL/GenBank/DDBJ databases">
        <title>Paraburkholderia sp. 7MK8-2, isolated from soil.</title>
        <authorList>
            <person name="Gao Z.-H."/>
            <person name="Qiu L.-H."/>
        </authorList>
    </citation>
    <scope>NUCLEOTIDE SEQUENCE [LARGE SCALE GENOMIC DNA]</scope>
    <source>
        <strain evidence="1 2">7MK8-2</strain>
    </source>
</reference>
<proteinExistence type="predicted"/>
<protein>
    <recommendedName>
        <fullName evidence="3">Fe2OG dioxygenase domain-containing protein</fullName>
    </recommendedName>
</protein>
<keyword evidence="2" id="KW-1185">Reference proteome</keyword>
<dbReference type="OrthoDB" id="7064990at2"/>
<evidence type="ECO:0000313" key="1">
    <source>
        <dbReference type="EMBL" id="RKP47014.1"/>
    </source>
</evidence>
<dbReference type="AlphaFoldDB" id="A0A494XFZ9"/>